<gene>
    <name evidence="5" type="ORF">H9657_02935</name>
</gene>
<evidence type="ECO:0000259" key="4">
    <source>
        <dbReference type="Pfam" id="PF20434"/>
    </source>
</evidence>
<dbReference type="PROSITE" id="PS01173">
    <property type="entry name" value="LIPASE_GDXG_HIS"/>
    <property type="match status" value="1"/>
</dbReference>
<reference evidence="5 6" key="1">
    <citation type="submission" date="2020-08" db="EMBL/GenBank/DDBJ databases">
        <title>A Genomic Blueprint of the Chicken Gut Microbiome.</title>
        <authorList>
            <person name="Gilroy R."/>
            <person name="Ravi A."/>
            <person name="Getino M."/>
            <person name="Pursley I."/>
            <person name="Horton D.L."/>
            <person name="Alikhan N.-F."/>
            <person name="Baker D."/>
            <person name="Gharbi K."/>
            <person name="Hall N."/>
            <person name="Watson M."/>
            <person name="Adriaenssens E.M."/>
            <person name="Foster-Nyarko E."/>
            <person name="Jarju S."/>
            <person name="Secka A."/>
            <person name="Antonio M."/>
            <person name="Oren A."/>
            <person name="Chaudhuri R."/>
            <person name="La Ragione R.M."/>
            <person name="Hildebrand F."/>
            <person name="Pallen M.J."/>
        </authorList>
    </citation>
    <scope>NUCLEOTIDE SEQUENCE [LARGE SCALE GENOMIC DNA]</scope>
    <source>
        <strain evidence="5 6">Sa3CUA2</strain>
    </source>
</reference>
<dbReference type="InterPro" id="IPR049492">
    <property type="entry name" value="BD-FAE-like_dom"/>
</dbReference>
<dbReference type="PANTHER" id="PTHR48081">
    <property type="entry name" value="AB HYDROLASE SUPERFAMILY PROTEIN C4A8.06C"/>
    <property type="match status" value="1"/>
</dbReference>
<accession>A0ABR8Q9Y5</accession>
<protein>
    <submittedName>
        <fullName evidence="5">Alpha/beta hydrolase</fullName>
    </submittedName>
</protein>
<dbReference type="SUPFAM" id="SSF53474">
    <property type="entry name" value="alpha/beta-Hydrolases"/>
    <property type="match status" value="1"/>
</dbReference>
<dbReference type="Pfam" id="PF20434">
    <property type="entry name" value="BD-FAE"/>
    <property type="match status" value="1"/>
</dbReference>
<feature type="domain" description="BD-FAE-like" evidence="4">
    <location>
        <begin position="62"/>
        <end position="256"/>
    </location>
</feature>
<dbReference type="GO" id="GO:0016787">
    <property type="term" value="F:hydrolase activity"/>
    <property type="evidence" value="ECO:0007669"/>
    <property type="project" value="UniProtKB-KW"/>
</dbReference>
<feature type="signal peptide" evidence="3">
    <location>
        <begin position="1"/>
        <end position="28"/>
    </location>
</feature>
<dbReference type="PANTHER" id="PTHR48081:SF13">
    <property type="entry name" value="ALPHA_BETA HYDROLASE"/>
    <property type="match status" value="1"/>
</dbReference>
<name>A0ABR8Q9Y5_9CELL</name>
<evidence type="ECO:0000256" key="2">
    <source>
        <dbReference type="ARBA" id="ARBA00022801"/>
    </source>
</evidence>
<comment type="caution">
    <text evidence="5">The sequence shown here is derived from an EMBL/GenBank/DDBJ whole genome shotgun (WGS) entry which is preliminary data.</text>
</comment>
<dbReference type="Proteomes" id="UP000604241">
    <property type="component" value="Unassembled WGS sequence"/>
</dbReference>
<evidence type="ECO:0000256" key="1">
    <source>
        <dbReference type="ARBA" id="ARBA00010515"/>
    </source>
</evidence>
<evidence type="ECO:0000313" key="5">
    <source>
        <dbReference type="EMBL" id="MBD7917232.1"/>
    </source>
</evidence>
<feature type="chain" id="PRO_5045246667" evidence="3">
    <location>
        <begin position="29"/>
        <end position="305"/>
    </location>
</feature>
<dbReference type="Gene3D" id="3.40.50.1820">
    <property type="entry name" value="alpha/beta hydrolase"/>
    <property type="match status" value="1"/>
</dbReference>
<keyword evidence="6" id="KW-1185">Reference proteome</keyword>
<comment type="similarity">
    <text evidence="1">Belongs to the 'GDXG' lipolytic enzyme family.</text>
</comment>
<evidence type="ECO:0000256" key="3">
    <source>
        <dbReference type="SAM" id="SignalP"/>
    </source>
</evidence>
<dbReference type="InterPro" id="IPR050300">
    <property type="entry name" value="GDXG_lipolytic_enzyme"/>
</dbReference>
<keyword evidence="3" id="KW-0732">Signal</keyword>
<dbReference type="RefSeq" id="WP_191780184.1">
    <property type="nucleotide sequence ID" value="NZ_JACSQV010000002.1"/>
</dbReference>
<dbReference type="EMBL" id="JACSQV010000002">
    <property type="protein sequence ID" value="MBD7917232.1"/>
    <property type="molecule type" value="Genomic_DNA"/>
</dbReference>
<dbReference type="InterPro" id="IPR002168">
    <property type="entry name" value="Lipase_GDXG_HIS_AS"/>
</dbReference>
<sequence length="305" mass="30398">MTPAPTARGAWRAVAAALAVAAAVAACAGPPDPVLAVGAHERPASIERDLTYAAPDDVPLTLDAYLPRRGEGTVPAVVLVHGGAFVGGSKDSAGMVGVARRLQDHGVAAFAVSYRLAPEHTYPAPVDDVAAAVAWLRDPAQQAAYGVDPERVGVLGTSAGATLALTLGTRPAAETGVKGVVALSAATLLTADGLGLGTTAPAEVDAALAYLGCPEVDACPVGEPASPALTVTAASSPALLVNGTAESIPLPHAERMSQSLAAAGVAHELVTVEGDAHGAHLLDETVWPRVLEFLDTRLAPPGAAG</sequence>
<dbReference type="InterPro" id="IPR029058">
    <property type="entry name" value="AB_hydrolase_fold"/>
</dbReference>
<proteinExistence type="inferred from homology"/>
<evidence type="ECO:0000313" key="6">
    <source>
        <dbReference type="Proteomes" id="UP000604241"/>
    </source>
</evidence>
<organism evidence="5 6">
    <name type="scientific">Cellulomonas avistercoris</name>
    <dbReference type="NCBI Taxonomy" id="2762242"/>
    <lineage>
        <taxon>Bacteria</taxon>
        <taxon>Bacillati</taxon>
        <taxon>Actinomycetota</taxon>
        <taxon>Actinomycetes</taxon>
        <taxon>Micrococcales</taxon>
        <taxon>Cellulomonadaceae</taxon>
        <taxon>Cellulomonas</taxon>
    </lineage>
</organism>
<keyword evidence="2 5" id="KW-0378">Hydrolase</keyword>